<proteinExistence type="predicted"/>
<evidence type="ECO:0000313" key="3">
    <source>
        <dbReference type="Proteomes" id="UP001055091"/>
    </source>
</evidence>
<dbReference type="EMBL" id="BQNJ01000002">
    <property type="protein sequence ID" value="GKH03262.1"/>
    <property type="molecule type" value="Genomic_DNA"/>
</dbReference>
<comment type="caution">
    <text evidence="2">The sequence shown here is derived from an EMBL/GenBank/DDBJ whole genome shotgun (WGS) entry which is preliminary data.</text>
</comment>
<accession>A0A413WTU4</accession>
<feature type="compositionally biased region" description="Low complexity" evidence="1">
    <location>
        <begin position="143"/>
        <end position="157"/>
    </location>
</feature>
<dbReference type="InterPro" id="IPR023353">
    <property type="entry name" value="LemA-like_dom_sf"/>
</dbReference>
<feature type="region of interest" description="Disordered" evidence="1">
    <location>
        <begin position="133"/>
        <end position="165"/>
    </location>
</feature>
<dbReference type="Proteomes" id="UP001055091">
    <property type="component" value="Unassembled WGS sequence"/>
</dbReference>
<protein>
    <submittedName>
        <fullName evidence="2">Uncharacterized protein</fullName>
    </submittedName>
</protein>
<dbReference type="AlphaFoldDB" id="A0A413WTU4"/>
<evidence type="ECO:0000256" key="1">
    <source>
        <dbReference type="SAM" id="MobiDB-lite"/>
    </source>
</evidence>
<reference evidence="2" key="1">
    <citation type="submission" date="2022-01" db="EMBL/GenBank/DDBJ databases">
        <title>Novel bile acid biosynthetic pathways are enriched in the microbiome of centenarians.</title>
        <authorList>
            <person name="Sato Y."/>
            <person name="Atarashi K."/>
            <person name="Plichta R.D."/>
            <person name="Arai Y."/>
            <person name="Sasajima S."/>
            <person name="Kearney M.S."/>
            <person name="Suda W."/>
            <person name="Takeshita K."/>
            <person name="Sasaki T."/>
            <person name="Okamoto S."/>
            <person name="Skelly N.A."/>
            <person name="Okamura Y."/>
            <person name="Vlamakis H."/>
            <person name="Li Y."/>
            <person name="Tanoue T."/>
            <person name="Takei H."/>
            <person name="Nittono H."/>
            <person name="Narushima S."/>
            <person name="Irie J."/>
            <person name="Itoh H."/>
            <person name="Moriya K."/>
            <person name="Sugiura Y."/>
            <person name="Suematsu M."/>
            <person name="Moritoki N."/>
            <person name="Shibata S."/>
            <person name="Littman R.D."/>
            <person name="Fischbach A.M."/>
            <person name="Uwamino Y."/>
            <person name="Inoue T."/>
            <person name="Honda A."/>
            <person name="Hattori M."/>
            <person name="Murai T."/>
            <person name="Xavier J.R."/>
            <person name="Hirose N."/>
            <person name="Honda K."/>
        </authorList>
    </citation>
    <scope>NUCLEOTIDE SEQUENCE</scope>
    <source>
        <strain evidence="2">CE91-St55</strain>
    </source>
</reference>
<name>A0A413WTU4_9FIRM</name>
<evidence type="ECO:0000313" key="2">
    <source>
        <dbReference type="EMBL" id="GKH03262.1"/>
    </source>
</evidence>
<dbReference type="SUPFAM" id="SSF140478">
    <property type="entry name" value="LemA-like"/>
    <property type="match status" value="1"/>
</dbReference>
<sequence>MSQIGVQQTSRWDALTSLAKLTRDYSAHEYGTMMAVIEKRKAINSSSSPEEVTLLRWAAEAVIPAEAMGRKPIELAVGCGYGFKPEPQPNNREEKGRYSIMKRQEFNCKKLMVLGAALCLGLTACGAKTAAESQGSGVSQEATEPQTVQESQTVQETETAEEPQEAAGMQITMEQVIEANSTEKLLGHYHSAYEVSPTMRRYVETEFRYYNEDGVKEEIQMPDTVYGLYDGQYWGQLTPGGVWNSDSEYYAYFGLDHEATALEEIEKIEDNGDTLMLYTVLQPDSLSAKKDTLGIDYRDGDWIECSYKLDSETLAILETENVQCHADGTKEEPSTVTVTYDAPRPEGALALLERLSDKQNLRTITMILNPGTEKESSDSVYVQKGEGVMLINPEGKTLEVFKDSACTEPYTGGADTNKDLTIYGRFE</sequence>
<feature type="compositionally biased region" description="Polar residues" evidence="1">
    <location>
        <begin position="133"/>
        <end position="142"/>
    </location>
</feature>
<gene>
    <name evidence="2" type="ORF">CE91St55_52430</name>
</gene>
<organism evidence="2 3">
    <name type="scientific">Hungatella hathewayi</name>
    <dbReference type="NCBI Taxonomy" id="154046"/>
    <lineage>
        <taxon>Bacteria</taxon>
        <taxon>Bacillati</taxon>
        <taxon>Bacillota</taxon>
        <taxon>Clostridia</taxon>
        <taxon>Lachnospirales</taxon>
        <taxon>Lachnospiraceae</taxon>
        <taxon>Hungatella</taxon>
    </lineage>
</organism>